<dbReference type="InterPro" id="IPR011059">
    <property type="entry name" value="Metal-dep_hydrolase_composite"/>
</dbReference>
<dbReference type="GO" id="GO:0006046">
    <property type="term" value="P:N-acetylglucosamine catabolic process"/>
    <property type="evidence" value="ECO:0007669"/>
    <property type="project" value="TreeGrafter"/>
</dbReference>
<evidence type="ECO:0000313" key="4">
    <source>
        <dbReference type="EMBL" id="PIK60523.1"/>
    </source>
</evidence>
<reference evidence="4 5" key="1">
    <citation type="journal article" date="2017" name="PLoS Biol.">
        <title>The sea cucumber genome provides insights into morphological evolution and visceral regeneration.</title>
        <authorList>
            <person name="Zhang X."/>
            <person name="Sun L."/>
            <person name="Yuan J."/>
            <person name="Sun Y."/>
            <person name="Gao Y."/>
            <person name="Zhang L."/>
            <person name="Li S."/>
            <person name="Dai H."/>
            <person name="Hamel J.F."/>
            <person name="Liu C."/>
            <person name="Yu Y."/>
            <person name="Liu S."/>
            <person name="Lin W."/>
            <person name="Guo K."/>
            <person name="Jin S."/>
            <person name="Xu P."/>
            <person name="Storey K.B."/>
            <person name="Huan P."/>
            <person name="Zhang T."/>
            <person name="Zhou Y."/>
            <person name="Zhang J."/>
            <person name="Lin C."/>
            <person name="Li X."/>
            <person name="Xing L."/>
            <person name="Huo D."/>
            <person name="Sun M."/>
            <person name="Wang L."/>
            <person name="Mercier A."/>
            <person name="Li F."/>
            <person name="Yang H."/>
            <person name="Xiang J."/>
        </authorList>
    </citation>
    <scope>NUCLEOTIDE SEQUENCE [LARGE SCALE GENOMIC DNA]</scope>
    <source>
        <strain evidence="4">Shaxun</strain>
        <tissue evidence="4">Muscle</tissue>
    </source>
</reference>
<dbReference type="PANTHER" id="PTHR11113:SF14">
    <property type="entry name" value="N-ACETYLGLUCOSAMINE-6-PHOSPHATE DEACETYLASE"/>
    <property type="match status" value="1"/>
</dbReference>
<name>A0A2G8LJU4_STIJA</name>
<dbReference type="EMBL" id="MRZV01000054">
    <property type="protein sequence ID" value="PIK60523.1"/>
    <property type="molecule type" value="Genomic_DNA"/>
</dbReference>
<comment type="caution">
    <text evidence="4">The sequence shown here is derived from an EMBL/GenBank/DDBJ whole genome shotgun (WGS) entry which is preliminary data.</text>
</comment>
<proteinExistence type="predicted"/>
<dbReference type="SUPFAM" id="SSF51338">
    <property type="entry name" value="Composite domain of metallo-dependent hydrolases"/>
    <property type="match status" value="1"/>
</dbReference>
<feature type="region of interest" description="Disordered" evidence="2">
    <location>
        <begin position="99"/>
        <end position="119"/>
    </location>
</feature>
<evidence type="ECO:0000313" key="5">
    <source>
        <dbReference type="Proteomes" id="UP000230750"/>
    </source>
</evidence>
<dbReference type="PANTHER" id="PTHR11113">
    <property type="entry name" value="N-ACETYLGLUCOSAMINE-6-PHOSPHATE DEACETYLASE"/>
    <property type="match status" value="1"/>
</dbReference>
<evidence type="ECO:0000256" key="2">
    <source>
        <dbReference type="SAM" id="MobiDB-lite"/>
    </source>
</evidence>
<dbReference type="InterPro" id="IPR006680">
    <property type="entry name" value="Amidohydro-rel"/>
</dbReference>
<dbReference type="Proteomes" id="UP000230750">
    <property type="component" value="Unassembled WGS sequence"/>
</dbReference>
<organism evidence="4 5">
    <name type="scientific">Stichopus japonicus</name>
    <name type="common">Sea cucumber</name>
    <dbReference type="NCBI Taxonomy" id="307972"/>
    <lineage>
        <taxon>Eukaryota</taxon>
        <taxon>Metazoa</taxon>
        <taxon>Echinodermata</taxon>
        <taxon>Eleutherozoa</taxon>
        <taxon>Echinozoa</taxon>
        <taxon>Holothuroidea</taxon>
        <taxon>Aspidochirotacea</taxon>
        <taxon>Aspidochirotida</taxon>
        <taxon>Stichopodidae</taxon>
        <taxon>Apostichopus</taxon>
    </lineage>
</organism>
<feature type="domain" description="Amidohydrolase-related" evidence="3">
    <location>
        <begin position="24"/>
        <end position="80"/>
    </location>
</feature>
<evidence type="ECO:0000259" key="3">
    <source>
        <dbReference type="Pfam" id="PF01979"/>
    </source>
</evidence>
<keyword evidence="5" id="KW-1185">Reference proteome</keyword>
<dbReference type="Gene3D" id="2.30.40.10">
    <property type="entry name" value="Urease, subunit C, domain 1"/>
    <property type="match status" value="1"/>
</dbReference>
<protein>
    <submittedName>
        <fullName evidence="4">Putative N-acetylglucosamine-6-phosphate deacetylase</fullName>
    </submittedName>
</protein>
<dbReference type="Pfam" id="PF01979">
    <property type="entry name" value="Amidohydro_1"/>
    <property type="match status" value="1"/>
</dbReference>
<dbReference type="AlphaFoldDB" id="A0A2G8LJU4"/>
<dbReference type="STRING" id="307972.A0A2G8LJU4"/>
<keyword evidence="1" id="KW-0378">Hydrolase</keyword>
<evidence type="ECO:0000256" key="1">
    <source>
        <dbReference type="ARBA" id="ARBA00022801"/>
    </source>
</evidence>
<gene>
    <name evidence="4" type="ORF">BSL78_02550</name>
</gene>
<dbReference type="GO" id="GO:0008448">
    <property type="term" value="F:N-acetylglucosamine-6-phosphate deacetylase activity"/>
    <property type="evidence" value="ECO:0007669"/>
    <property type="project" value="TreeGrafter"/>
</dbReference>
<dbReference type="OrthoDB" id="10264777at2759"/>
<sequence length="119" mass="13130">MVALFLFSFDSVATLDTCVRIFKASTRCSTVQALEAASLHPARMLGIEEEQGTLNYGSRADFVMLDDDLNVLATYLAGEKVYSRTAEVEKDKEQFRGLSTAGEKRLHNGNRKATVGVHQ</sequence>
<accession>A0A2G8LJU4</accession>